<dbReference type="Pfam" id="PF00480">
    <property type="entry name" value="ROK"/>
    <property type="match status" value="1"/>
</dbReference>
<dbReference type="InterPro" id="IPR043129">
    <property type="entry name" value="ATPase_NBD"/>
</dbReference>
<evidence type="ECO:0000313" key="2">
    <source>
        <dbReference type="EMBL" id="AXK51658.1"/>
    </source>
</evidence>
<name>A0A345Z4X9_9MOLU</name>
<gene>
    <name evidence="2" type="ORF">SALLE_v1c09880</name>
</gene>
<dbReference type="Gene3D" id="3.30.420.40">
    <property type="match status" value="2"/>
</dbReference>
<dbReference type="SUPFAM" id="SSF53067">
    <property type="entry name" value="Actin-like ATPase domain"/>
    <property type="match status" value="1"/>
</dbReference>
<dbReference type="KEGG" id="salx:SALLE_v1c09880"/>
<dbReference type="RefSeq" id="WP_115558549.1">
    <property type="nucleotide sequence ID" value="NZ_CP031376.1"/>
</dbReference>
<dbReference type="Proteomes" id="UP000254792">
    <property type="component" value="Chromosome"/>
</dbReference>
<proteinExistence type="inferred from homology"/>
<dbReference type="PANTHER" id="PTHR18964">
    <property type="entry name" value="ROK (REPRESSOR, ORF, KINASE) FAMILY"/>
    <property type="match status" value="1"/>
</dbReference>
<dbReference type="OrthoDB" id="9795247at2"/>
<organism evidence="2 3">
    <name type="scientific">Spiroplasma alleghenense</name>
    <dbReference type="NCBI Taxonomy" id="216931"/>
    <lineage>
        <taxon>Bacteria</taxon>
        <taxon>Bacillati</taxon>
        <taxon>Mycoplasmatota</taxon>
        <taxon>Mollicutes</taxon>
        <taxon>Entomoplasmatales</taxon>
        <taxon>Spiroplasmataceae</taxon>
        <taxon>Spiroplasma</taxon>
    </lineage>
</organism>
<protein>
    <submittedName>
        <fullName evidence="2">ROK family protein</fullName>
    </submittedName>
</protein>
<reference evidence="2 3" key="1">
    <citation type="submission" date="2018-07" db="EMBL/GenBank/DDBJ databases">
        <title>Complete genome sequence of Spiroplasma alleghenense PLHS-1 (ATCC 51752).</title>
        <authorList>
            <person name="Chou L."/>
            <person name="Lee T.-Y."/>
            <person name="Tsai Y.-M."/>
            <person name="Kuo C.-H."/>
        </authorList>
    </citation>
    <scope>NUCLEOTIDE SEQUENCE [LARGE SCALE GENOMIC DNA]</scope>
    <source>
        <strain evidence="2 3">PLHS-1</strain>
    </source>
</reference>
<dbReference type="InterPro" id="IPR000600">
    <property type="entry name" value="ROK"/>
</dbReference>
<accession>A0A345Z4X9</accession>
<evidence type="ECO:0000313" key="3">
    <source>
        <dbReference type="Proteomes" id="UP000254792"/>
    </source>
</evidence>
<keyword evidence="3" id="KW-1185">Reference proteome</keyword>
<evidence type="ECO:0000256" key="1">
    <source>
        <dbReference type="ARBA" id="ARBA00006479"/>
    </source>
</evidence>
<dbReference type="EMBL" id="CP031376">
    <property type="protein sequence ID" value="AXK51658.1"/>
    <property type="molecule type" value="Genomic_DNA"/>
</dbReference>
<dbReference type="AlphaFoldDB" id="A0A345Z4X9"/>
<comment type="similarity">
    <text evidence="1">Belongs to the ROK (NagC/XylR) family.</text>
</comment>
<sequence length="289" mass="32138">MKKYLCFDIGGLSLKYSVLDESLKEYEKGQINYELAPREEIWNSIKEIYLNLKDKISLFGIAISSSGIVDPVAGEIVYIKTGNSKKEIKKIKDLIDLKDVEIRIDNDARCALRAEQFLGAAKKSKDFAMFTIGTALGGSLCLNSQIIIGSSFSAGEIGCGFIDFNQNRNISQECGMYGLMEKYLIKTEIKKTAAQIWKEAEEKSNQVAVQLAEKQIENIASVLTNTLLLLDLELILIGGAVSKNNFFLEKLKNKVSDNFKKTGLELNAEIKSAEFENESGKIGAMLLYK</sequence>
<dbReference type="PANTHER" id="PTHR18964:SF165">
    <property type="entry name" value="BETA-GLUCOSIDE KINASE"/>
    <property type="match status" value="1"/>
</dbReference>